<name>A0A133YHM2_9FIRM</name>
<keyword evidence="6" id="KW-0560">Oxidoreductase</keyword>
<evidence type="ECO:0000313" key="9">
    <source>
        <dbReference type="Proteomes" id="UP000070080"/>
    </source>
</evidence>
<dbReference type="PROSITE" id="PS51330">
    <property type="entry name" value="DHFR_2"/>
    <property type="match status" value="1"/>
</dbReference>
<dbReference type="PANTHER" id="PTHR48069:SF3">
    <property type="entry name" value="DIHYDROFOLATE REDUCTASE"/>
    <property type="match status" value="1"/>
</dbReference>
<reference evidence="9" key="1">
    <citation type="submission" date="2016-01" db="EMBL/GenBank/DDBJ databases">
        <authorList>
            <person name="Mitreva M."/>
            <person name="Pepin K.H."/>
            <person name="Mihindukulasuriya K.A."/>
            <person name="Fulton R."/>
            <person name="Fronick C."/>
            <person name="O'Laughlin M."/>
            <person name="Miner T."/>
            <person name="Herter B."/>
            <person name="Rosa B.A."/>
            <person name="Cordes M."/>
            <person name="Tomlinson C."/>
            <person name="Wollam A."/>
            <person name="Palsikar V.B."/>
            <person name="Mardis E.R."/>
            <person name="Wilson R.K."/>
        </authorList>
    </citation>
    <scope>NUCLEOTIDE SEQUENCE [LARGE SCALE GENOMIC DNA]</scope>
    <source>
        <strain evidence="9">KA00274</strain>
    </source>
</reference>
<dbReference type="EMBL" id="LSCV01000001">
    <property type="protein sequence ID" value="KXB42691.1"/>
    <property type="molecule type" value="Genomic_DNA"/>
</dbReference>
<evidence type="ECO:0000259" key="7">
    <source>
        <dbReference type="PROSITE" id="PS51330"/>
    </source>
</evidence>
<dbReference type="PANTHER" id="PTHR48069">
    <property type="entry name" value="DIHYDROFOLATE REDUCTASE"/>
    <property type="match status" value="1"/>
</dbReference>
<dbReference type="InterPro" id="IPR001796">
    <property type="entry name" value="DHFR_dom"/>
</dbReference>
<dbReference type="EC" id="1.5.1.3" evidence="3"/>
<dbReference type="Pfam" id="PF00186">
    <property type="entry name" value="DHFR_1"/>
    <property type="match status" value="1"/>
</dbReference>
<protein>
    <recommendedName>
        <fullName evidence="3">dihydrofolate reductase</fullName>
        <ecNumber evidence="3">1.5.1.3</ecNumber>
    </recommendedName>
</protein>
<dbReference type="GO" id="GO:0006730">
    <property type="term" value="P:one-carbon metabolic process"/>
    <property type="evidence" value="ECO:0007669"/>
    <property type="project" value="UniProtKB-KW"/>
</dbReference>
<comment type="pathway">
    <text evidence="1">Cofactor biosynthesis; tetrahydrofolate biosynthesis; 5,6,7,8-tetrahydrofolate from 7,8-dihydrofolate: step 1/1.</text>
</comment>
<dbReference type="GO" id="GO:0046452">
    <property type="term" value="P:dihydrofolate metabolic process"/>
    <property type="evidence" value="ECO:0007669"/>
    <property type="project" value="TreeGrafter"/>
</dbReference>
<dbReference type="OrthoDB" id="9804315at2"/>
<evidence type="ECO:0000256" key="6">
    <source>
        <dbReference type="ARBA" id="ARBA00023002"/>
    </source>
</evidence>
<evidence type="ECO:0000256" key="5">
    <source>
        <dbReference type="ARBA" id="ARBA00022857"/>
    </source>
</evidence>
<comment type="caution">
    <text evidence="8">The sequence shown here is derived from an EMBL/GenBank/DDBJ whole genome shotgun (WGS) entry which is preliminary data.</text>
</comment>
<dbReference type="STRING" id="1497955.HMPREF1872_00027"/>
<comment type="similarity">
    <text evidence="2">Belongs to the dihydrofolate reductase family.</text>
</comment>
<evidence type="ECO:0000256" key="1">
    <source>
        <dbReference type="ARBA" id="ARBA00004903"/>
    </source>
</evidence>
<dbReference type="UniPathway" id="UPA00077">
    <property type="reaction ID" value="UER00158"/>
</dbReference>
<keyword evidence="5" id="KW-0521">NADP</keyword>
<dbReference type="GO" id="GO:0004146">
    <property type="term" value="F:dihydrofolate reductase activity"/>
    <property type="evidence" value="ECO:0007669"/>
    <property type="project" value="UniProtKB-EC"/>
</dbReference>
<dbReference type="InterPro" id="IPR024072">
    <property type="entry name" value="DHFR-like_dom_sf"/>
</dbReference>
<evidence type="ECO:0000256" key="3">
    <source>
        <dbReference type="ARBA" id="ARBA00012856"/>
    </source>
</evidence>
<evidence type="ECO:0000256" key="2">
    <source>
        <dbReference type="ARBA" id="ARBA00009539"/>
    </source>
</evidence>
<dbReference type="GO" id="GO:0046655">
    <property type="term" value="P:folic acid metabolic process"/>
    <property type="evidence" value="ECO:0007669"/>
    <property type="project" value="TreeGrafter"/>
</dbReference>
<dbReference type="CDD" id="cd00209">
    <property type="entry name" value="DHFR"/>
    <property type="match status" value="1"/>
</dbReference>
<dbReference type="Proteomes" id="UP000070080">
    <property type="component" value="Unassembled WGS sequence"/>
</dbReference>
<dbReference type="Gene3D" id="3.40.430.10">
    <property type="entry name" value="Dihydrofolate Reductase, subunit A"/>
    <property type="match status" value="1"/>
</dbReference>
<organism evidence="8 9">
    <name type="scientific">Amygdalobacter nucleatus</name>
    <dbReference type="NCBI Taxonomy" id="3029274"/>
    <lineage>
        <taxon>Bacteria</taxon>
        <taxon>Bacillati</taxon>
        <taxon>Bacillota</taxon>
        <taxon>Clostridia</taxon>
        <taxon>Eubacteriales</taxon>
        <taxon>Oscillospiraceae</taxon>
        <taxon>Amygdalobacter</taxon>
    </lineage>
</organism>
<keyword evidence="4" id="KW-0554">One-carbon metabolism</keyword>
<dbReference type="SUPFAM" id="SSF53597">
    <property type="entry name" value="Dihydrofolate reductase-like"/>
    <property type="match status" value="1"/>
</dbReference>
<dbReference type="RefSeq" id="WP_066712169.1">
    <property type="nucleotide sequence ID" value="NZ_JARFNM010000001.1"/>
</dbReference>
<dbReference type="GO" id="GO:0050661">
    <property type="term" value="F:NADP binding"/>
    <property type="evidence" value="ECO:0007669"/>
    <property type="project" value="InterPro"/>
</dbReference>
<evidence type="ECO:0000313" key="8">
    <source>
        <dbReference type="EMBL" id="KXB42691.1"/>
    </source>
</evidence>
<keyword evidence="9" id="KW-1185">Reference proteome</keyword>
<proteinExistence type="inferred from homology"/>
<evidence type="ECO:0000256" key="4">
    <source>
        <dbReference type="ARBA" id="ARBA00022563"/>
    </source>
</evidence>
<accession>A0A133YHM2</accession>
<dbReference type="InterPro" id="IPR012259">
    <property type="entry name" value="DHFR"/>
</dbReference>
<dbReference type="AlphaFoldDB" id="A0A133YHM2"/>
<sequence>MENLTLVAAIDKNLAIGYKGELLVRIKSDLKHFKELTLGQRVIYGKNTLLTFPNAKPLKGRENVILAPADFVVASEAERPCQVCHSLAELETYLASCDDKLVNFGIGGASVYAQLLPFATALELTEIDHAFQEADTYFPDFRLSFIKTECTDYMLDTETNLQYRYVRYERVRR</sequence>
<feature type="domain" description="DHFR" evidence="7">
    <location>
        <begin position="3"/>
        <end position="170"/>
    </location>
</feature>
<gene>
    <name evidence="8" type="ORF">HMPREF1872_00027</name>
</gene>
<dbReference type="GO" id="GO:0046654">
    <property type="term" value="P:tetrahydrofolate biosynthetic process"/>
    <property type="evidence" value="ECO:0007669"/>
    <property type="project" value="UniProtKB-UniPathway"/>
</dbReference>